<dbReference type="SUPFAM" id="SSF54928">
    <property type="entry name" value="RNA-binding domain, RBD"/>
    <property type="match status" value="2"/>
</dbReference>
<evidence type="ECO:0000256" key="3">
    <source>
        <dbReference type="SAM" id="MobiDB-lite"/>
    </source>
</evidence>
<keyword evidence="6" id="KW-1185">Reference proteome</keyword>
<reference evidence="6" key="1">
    <citation type="submission" date="2014-04" db="EMBL/GenBank/DDBJ databases">
        <title>Evolutionary Origins and Diversification of the Mycorrhizal Mutualists.</title>
        <authorList>
            <consortium name="DOE Joint Genome Institute"/>
            <consortium name="Mycorrhizal Genomics Consortium"/>
            <person name="Kohler A."/>
            <person name="Kuo A."/>
            <person name="Nagy L.G."/>
            <person name="Floudas D."/>
            <person name="Copeland A."/>
            <person name="Barry K.W."/>
            <person name="Cichocki N."/>
            <person name="Veneault-Fourrey C."/>
            <person name="LaButti K."/>
            <person name="Lindquist E.A."/>
            <person name="Lipzen A."/>
            <person name="Lundell T."/>
            <person name="Morin E."/>
            <person name="Murat C."/>
            <person name="Riley R."/>
            <person name="Ohm R."/>
            <person name="Sun H."/>
            <person name="Tunlid A."/>
            <person name="Henrissat B."/>
            <person name="Grigoriev I.V."/>
            <person name="Hibbett D.S."/>
            <person name="Martin F."/>
        </authorList>
    </citation>
    <scope>NUCLEOTIDE SEQUENCE [LARGE SCALE GENOMIC DNA]</scope>
    <source>
        <strain evidence="6">FD-334 SS-4</strain>
    </source>
</reference>
<protein>
    <recommendedName>
        <fullName evidence="4">RRM domain-containing protein</fullName>
    </recommendedName>
</protein>
<dbReference type="PANTHER" id="PTHR48025">
    <property type="entry name" value="OS02G0815200 PROTEIN"/>
    <property type="match status" value="1"/>
</dbReference>
<dbReference type="SMART" id="SM00360">
    <property type="entry name" value="RRM"/>
    <property type="match status" value="2"/>
</dbReference>
<evidence type="ECO:0000256" key="2">
    <source>
        <dbReference type="PROSITE-ProRule" id="PRU00176"/>
    </source>
</evidence>
<evidence type="ECO:0000313" key="5">
    <source>
        <dbReference type="EMBL" id="KJA22613.1"/>
    </source>
</evidence>
<dbReference type="InterPro" id="IPR035979">
    <property type="entry name" value="RBD_domain_sf"/>
</dbReference>
<keyword evidence="1 2" id="KW-0694">RNA-binding</keyword>
<proteinExistence type="predicted"/>
<dbReference type="Gene3D" id="3.30.70.330">
    <property type="match status" value="2"/>
</dbReference>
<dbReference type="CDD" id="cd00590">
    <property type="entry name" value="RRM_SF"/>
    <property type="match status" value="1"/>
</dbReference>
<evidence type="ECO:0000313" key="6">
    <source>
        <dbReference type="Proteomes" id="UP000054270"/>
    </source>
</evidence>
<accession>A0A0D2MG74</accession>
<dbReference type="PROSITE" id="PS50102">
    <property type="entry name" value="RRM"/>
    <property type="match status" value="2"/>
</dbReference>
<dbReference type="InterPro" id="IPR012677">
    <property type="entry name" value="Nucleotide-bd_a/b_plait_sf"/>
</dbReference>
<organism evidence="5 6">
    <name type="scientific">Hypholoma sublateritium (strain FD-334 SS-4)</name>
    <dbReference type="NCBI Taxonomy" id="945553"/>
    <lineage>
        <taxon>Eukaryota</taxon>
        <taxon>Fungi</taxon>
        <taxon>Dikarya</taxon>
        <taxon>Basidiomycota</taxon>
        <taxon>Agaricomycotina</taxon>
        <taxon>Agaricomycetes</taxon>
        <taxon>Agaricomycetidae</taxon>
        <taxon>Agaricales</taxon>
        <taxon>Agaricineae</taxon>
        <taxon>Strophariaceae</taxon>
        <taxon>Hypholoma</taxon>
    </lineage>
</organism>
<dbReference type="STRING" id="945553.A0A0D2MG74"/>
<evidence type="ECO:0000256" key="1">
    <source>
        <dbReference type="ARBA" id="ARBA00022884"/>
    </source>
</evidence>
<feature type="domain" description="RRM" evidence="4">
    <location>
        <begin position="41"/>
        <end position="121"/>
    </location>
</feature>
<feature type="compositionally biased region" description="Polar residues" evidence="3">
    <location>
        <begin position="246"/>
        <end position="255"/>
    </location>
</feature>
<feature type="compositionally biased region" description="Gly residues" evidence="3">
    <location>
        <begin position="230"/>
        <end position="242"/>
    </location>
</feature>
<dbReference type="Proteomes" id="UP000054270">
    <property type="component" value="Unassembled WGS sequence"/>
</dbReference>
<sequence length="255" mass="27328">MTTRAVVPTATWSALRAFSSSTPAAYEHSSRPERPRNPPSETLFVGNVPWDATAADLQRIFADFGVIVGEVRVPIGFDGRSRGFAHVTYSDVASAQAAVSSASEEPLHLNGRDLVLDYASARSVSTKAPVQPNNKVYYTNFEQGEAALRELLSEHEADILSVYQLRDGNTGAPLASGFVEFSSVDVAQSVIKQFNGQELDSGATLSISYARPRKERTEGSSFSERRGGGARRGGGGGGGGGHYSNRGYNSRNDDY</sequence>
<feature type="domain" description="RRM" evidence="4">
    <location>
        <begin position="134"/>
        <end position="212"/>
    </location>
</feature>
<dbReference type="InterPro" id="IPR050502">
    <property type="entry name" value="Euk_RNA-bind_prot"/>
</dbReference>
<feature type="region of interest" description="Disordered" evidence="3">
    <location>
        <begin position="205"/>
        <end position="255"/>
    </location>
</feature>
<dbReference type="EMBL" id="KN817548">
    <property type="protein sequence ID" value="KJA22613.1"/>
    <property type="molecule type" value="Genomic_DNA"/>
</dbReference>
<dbReference type="AlphaFoldDB" id="A0A0D2MG74"/>
<evidence type="ECO:0000259" key="4">
    <source>
        <dbReference type="PROSITE" id="PS50102"/>
    </source>
</evidence>
<gene>
    <name evidence="5" type="ORF">HYPSUDRAFT_139007</name>
</gene>
<dbReference type="InterPro" id="IPR000504">
    <property type="entry name" value="RRM_dom"/>
</dbReference>
<feature type="compositionally biased region" description="Basic and acidic residues" evidence="3">
    <location>
        <begin position="215"/>
        <end position="227"/>
    </location>
</feature>
<dbReference type="Pfam" id="PF00076">
    <property type="entry name" value="RRM_1"/>
    <property type="match status" value="2"/>
</dbReference>
<dbReference type="GO" id="GO:0003729">
    <property type="term" value="F:mRNA binding"/>
    <property type="evidence" value="ECO:0007669"/>
    <property type="project" value="TreeGrafter"/>
</dbReference>
<dbReference type="OrthoDB" id="439808at2759"/>
<name>A0A0D2MG74_HYPSF</name>
<dbReference type="PANTHER" id="PTHR48025:SF1">
    <property type="entry name" value="RRM DOMAIN-CONTAINING PROTEIN"/>
    <property type="match status" value="1"/>
</dbReference>
<dbReference type="OMA" id="SCVEAMH"/>